<feature type="region of interest" description="Disordered" evidence="1">
    <location>
        <begin position="310"/>
        <end position="384"/>
    </location>
</feature>
<accession>A0A182V6J6</accession>
<dbReference type="AlphaFoldDB" id="A0A182V6J6"/>
<protein>
    <submittedName>
        <fullName evidence="2">Uncharacterized protein</fullName>
    </submittedName>
</protein>
<dbReference type="VEuPathDB" id="VectorBase:AMEM009698"/>
<dbReference type="VEuPathDB" id="VectorBase:AMEM21_015741"/>
<feature type="compositionally biased region" description="Polar residues" evidence="1">
    <location>
        <begin position="505"/>
        <end position="525"/>
    </location>
</feature>
<organism evidence="2 3">
    <name type="scientific">Anopheles merus</name>
    <name type="common">Mosquito</name>
    <dbReference type="NCBI Taxonomy" id="30066"/>
    <lineage>
        <taxon>Eukaryota</taxon>
        <taxon>Metazoa</taxon>
        <taxon>Ecdysozoa</taxon>
        <taxon>Arthropoda</taxon>
        <taxon>Hexapoda</taxon>
        <taxon>Insecta</taxon>
        <taxon>Pterygota</taxon>
        <taxon>Neoptera</taxon>
        <taxon>Endopterygota</taxon>
        <taxon>Diptera</taxon>
        <taxon>Nematocera</taxon>
        <taxon>Culicoidea</taxon>
        <taxon>Culicidae</taxon>
        <taxon>Anophelinae</taxon>
        <taxon>Anopheles</taxon>
    </lineage>
</organism>
<evidence type="ECO:0000313" key="3">
    <source>
        <dbReference type="Proteomes" id="UP000075903"/>
    </source>
</evidence>
<feature type="region of interest" description="Disordered" evidence="1">
    <location>
        <begin position="1"/>
        <end position="50"/>
    </location>
</feature>
<feature type="compositionally biased region" description="Polar residues" evidence="1">
    <location>
        <begin position="458"/>
        <end position="472"/>
    </location>
</feature>
<keyword evidence="3" id="KW-1185">Reference proteome</keyword>
<feature type="compositionally biased region" description="Basic residues" evidence="1">
    <location>
        <begin position="31"/>
        <end position="42"/>
    </location>
</feature>
<dbReference type="EnsemblMetazoa" id="AMEM009698-RA">
    <property type="protein sequence ID" value="AMEM009698-PA"/>
    <property type="gene ID" value="AMEM009698"/>
</dbReference>
<feature type="region of interest" description="Disordered" evidence="1">
    <location>
        <begin position="412"/>
        <end position="440"/>
    </location>
</feature>
<feature type="region of interest" description="Disordered" evidence="1">
    <location>
        <begin position="625"/>
        <end position="671"/>
    </location>
</feature>
<reference evidence="2" key="1">
    <citation type="submission" date="2020-05" db="UniProtKB">
        <authorList>
            <consortium name="EnsemblMetazoa"/>
        </authorList>
    </citation>
    <scope>IDENTIFICATION</scope>
    <source>
        <strain evidence="2">MAF</strain>
    </source>
</reference>
<evidence type="ECO:0000313" key="2">
    <source>
        <dbReference type="EnsemblMetazoa" id="AMEM009698-PA"/>
    </source>
</evidence>
<feature type="compositionally biased region" description="Low complexity" evidence="1">
    <location>
        <begin position="412"/>
        <end position="429"/>
    </location>
</feature>
<sequence length="671" mass="71092">MSVADGNSTEEGDSVSGGRNPAMTGVGCYKNYKHSAGPRKRVNSQDSSVFQHAQNESFAQPMMGASLDTEAAPPYSPSMQHHSMAANDMDAGEEQQLIMQETPQHEPPVMMATRAEYKEFIDAEGLMPLPTSDFHTTVCMEMRMLRNSMNNNCIATANQFGPSTISYPYPYMDTPIKHPANGAGAATNGANGAISNGSSGGGAAAGATGGGGGGTFINSNSNNGDLASVDSSDTYASCQTHPFLSQADLTSDIVDMPFDLDTLDTNNLYINPLEKDSQQKQQQQQQQHHHHQQLLMLQQRPMVAMGVGVPRSQVKKSASGDTALRSLGASPMDDEYRQFQGSPFDAADRGSHISLNETPVPKHRKTRFQQSSGSTVVPAATTSSALSVARPKTRFENLKSSIESLEDAAATGAAATTSSGSTSTTTAGSKKSRRSSFMPAKSLASATKLINQHLFGIPNSTPKDSLETSPQLETHRRSKSILKNKSEASRLLSDPESERLLADNMSGSGVSDNGANMGSDSNTDYSGSTMIATSITPLVQRHRLTHQRSTPASLGATAKPLAASKFSLPRYSQEEVTRQTKPQLTRGVGIGTYVDHLTGDRRLDTGTRESSTESETAFSTYLAASNSNSNKDKASFAGSSLTSSDESKTTTSRGNSVENHGGSSGYGASSS</sequence>
<feature type="compositionally biased region" description="Polar residues" evidence="1">
    <location>
        <begin position="368"/>
        <end position="384"/>
    </location>
</feature>
<dbReference type="Proteomes" id="UP000075903">
    <property type="component" value="Unassembled WGS sequence"/>
</dbReference>
<name>A0A182V6J6_ANOME</name>
<evidence type="ECO:0000256" key="1">
    <source>
        <dbReference type="SAM" id="MobiDB-lite"/>
    </source>
</evidence>
<proteinExistence type="predicted"/>
<feature type="compositionally biased region" description="Polar residues" evidence="1">
    <location>
        <begin position="638"/>
        <end position="658"/>
    </location>
</feature>
<feature type="region of interest" description="Disordered" evidence="1">
    <location>
        <begin position="455"/>
        <end position="525"/>
    </location>
</feature>
<dbReference type="STRING" id="30066.A0A182V6J6"/>